<comment type="catalytic activity">
    <reaction evidence="1 6">
        <text>alpha-D-ribose 1,5-bisphosphate + ATP = 5-phospho-alpha-D-ribose 1-diphosphate + ADP</text>
        <dbReference type="Rhea" id="RHEA:20109"/>
        <dbReference type="ChEBI" id="CHEBI:30616"/>
        <dbReference type="ChEBI" id="CHEBI:58017"/>
        <dbReference type="ChEBI" id="CHEBI:68688"/>
        <dbReference type="ChEBI" id="CHEBI:456216"/>
        <dbReference type="EC" id="2.7.4.23"/>
    </reaction>
</comment>
<dbReference type="EC" id="2.7.4.23" evidence="6"/>
<evidence type="ECO:0000256" key="3">
    <source>
        <dbReference type="ARBA" id="ARBA00022679"/>
    </source>
</evidence>
<comment type="function">
    <text evidence="6">Catalyzes the phosphorylation of ribose 1,5-bisphosphate to 5-phospho-D-ribosyl alpha-1-diphosphate (PRPP).</text>
</comment>
<evidence type="ECO:0000256" key="2">
    <source>
        <dbReference type="ARBA" id="ARBA00005069"/>
    </source>
</evidence>
<dbReference type="SUPFAM" id="SSF52540">
    <property type="entry name" value="P-loop containing nucleoside triphosphate hydrolases"/>
    <property type="match status" value="1"/>
</dbReference>
<evidence type="ECO:0000259" key="7">
    <source>
        <dbReference type="SMART" id="SM00072"/>
    </source>
</evidence>
<reference evidence="8 9" key="1">
    <citation type="submission" date="2013-09" db="EMBL/GenBank/DDBJ databases">
        <title>High correlation between genotypes and phenotypes of environmental bacteria Comamonas testosteroni strains.</title>
        <authorList>
            <person name="Liu L."/>
            <person name="Zhu W."/>
            <person name="Xia X."/>
            <person name="Xu B."/>
            <person name="Luo M."/>
            <person name="Wang G."/>
        </authorList>
    </citation>
    <scope>NUCLEOTIDE SEQUENCE [LARGE SCALE GENOMIC DNA]</scope>
    <source>
        <strain evidence="8 9">DF2</strain>
    </source>
</reference>
<keyword evidence="4 6" id="KW-0547">Nucleotide-binding</keyword>
<dbReference type="AlphaFoldDB" id="A0A0E3BVU4"/>
<evidence type="ECO:0000256" key="5">
    <source>
        <dbReference type="ARBA" id="ARBA00022840"/>
    </source>
</evidence>
<evidence type="ECO:0000313" key="8">
    <source>
        <dbReference type="EMBL" id="KGH06956.1"/>
    </source>
</evidence>
<dbReference type="SMART" id="SM00072">
    <property type="entry name" value="GuKc"/>
    <property type="match status" value="1"/>
</dbReference>
<evidence type="ECO:0000256" key="4">
    <source>
        <dbReference type="ARBA" id="ARBA00022741"/>
    </source>
</evidence>
<gene>
    <name evidence="6" type="primary">phnN</name>
    <name evidence="8" type="ORF">P608_21575</name>
</gene>
<proteinExistence type="inferred from homology"/>
<name>A0A0E3BVU4_9BURK</name>
<dbReference type="UniPathway" id="UPA00087">
    <property type="reaction ID" value="UER00175"/>
</dbReference>
<dbReference type="Gene3D" id="3.40.50.300">
    <property type="entry name" value="P-loop containing nucleotide triphosphate hydrolases"/>
    <property type="match status" value="1"/>
</dbReference>
<dbReference type="NCBIfam" id="TIGR02322">
    <property type="entry name" value="phosphon_PhnN"/>
    <property type="match status" value="1"/>
</dbReference>
<accession>A0A0E3BVU4</accession>
<dbReference type="HAMAP" id="MF_00836">
    <property type="entry name" value="PhnN"/>
    <property type="match status" value="1"/>
</dbReference>
<dbReference type="InterPro" id="IPR012699">
    <property type="entry name" value="PhnN"/>
</dbReference>
<evidence type="ECO:0000256" key="6">
    <source>
        <dbReference type="HAMAP-Rule" id="MF_00836"/>
    </source>
</evidence>
<keyword evidence="9" id="KW-1185">Reference proteome</keyword>
<dbReference type="GO" id="GO:0005524">
    <property type="term" value="F:ATP binding"/>
    <property type="evidence" value="ECO:0007669"/>
    <property type="project" value="UniProtKB-KW"/>
</dbReference>
<sequence length="189" mass="20915">MRTRLIYVVGASGSGKDTLMGHARQKLAGDPRVCFAHRYITRPATAGGENHVALTTEEFTARQNGKLFAMHWSSHGLHYGIGIEINQWLGKGITVVINGSREYLDEARQRYPELLPVTIDVATTVLRDRLLARGREDAESIEQRLHRHETLRLQPVPGVLIQNNGPVEVAGEALIRLIAEHTQGAPVCV</sequence>
<dbReference type="GO" id="GO:0006015">
    <property type="term" value="P:5-phosphoribose 1-diphosphate biosynthetic process"/>
    <property type="evidence" value="ECO:0007669"/>
    <property type="project" value="UniProtKB-UniRule"/>
</dbReference>
<keyword evidence="3 6" id="KW-0808">Transferase</keyword>
<keyword evidence="5 6" id="KW-0067">ATP-binding</keyword>
<comment type="caution">
    <text evidence="8">The sequence shown here is derived from an EMBL/GenBank/DDBJ whole genome shotgun (WGS) entry which is preliminary data.</text>
</comment>
<dbReference type="NCBIfam" id="NF007485">
    <property type="entry name" value="PRK10078.1"/>
    <property type="match status" value="1"/>
</dbReference>
<evidence type="ECO:0000256" key="1">
    <source>
        <dbReference type="ARBA" id="ARBA00000373"/>
    </source>
</evidence>
<dbReference type="InterPro" id="IPR027417">
    <property type="entry name" value="P-loop_NTPase"/>
</dbReference>
<dbReference type="GO" id="GO:0019634">
    <property type="term" value="P:organic phosphonate metabolic process"/>
    <property type="evidence" value="ECO:0007669"/>
    <property type="project" value="UniProtKB-UniRule"/>
</dbReference>
<dbReference type="InterPro" id="IPR008145">
    <property type="entry name" value="GK/Ca_channel_bsu"/>
</dbReference>
<feature type="domain" description="Guanylate kinase/L-type calcium channel beta subunit" evidence="7">
    <location>
        <begin position="2"/>
        <end position="182"/>
    </location>
</feature>
<dbReference type="EMBL" id="AWTP01000138">
    <property type="protein sequence ID" value="KGH06956.1"/>
    <property type="molecule type" value="Genomic_DNA"/>
</dbReference>
<dbReference type="RefSeq" id="WP_003118406.1">
    <property type="nucleotide sequence ID" value="NZ_AWTO01000188.1"/>
</dbReference>
<keyword evidence="8" id="KW-0418">Kinase</keyword>
<organism evidence="8 9">
    <name type="scientific">Comamonas thiooxydans</name>
    <dbReference type="NCBI Taxonomy" id="363952"/>
    <lineage>
        <taxon>Bacteria</taxon>
        <taxon>Pseudomonadati</taxon>
        <taxon>Pseudomonadota</taxon>
        <taxon>Betaproteobacteria</taxon>
        <taxon>Burkholderiales</taxon>
        <taxon>Comamonadaceae</taxon>
        <taxon>Comamonas</taxon>
    </lineage>
</organism>
<protein>
    <recommendedName>
        <fullName evidence="6">Ribose 1,5-bisphosphate phosphokinase PhnN</fullName>
        <ecNumber evidence="6">2.7.4.23</ecNumber>
    </recommendedName>
    <alternativeName>
        <fullName evidence="6">Ribose 1,5-bisphosphokinase</fullName>
    </alternativeName>
</protein>
<comment type="similarity">
    <text evidence="6">Belongs to the ribose 1,5-bisphosphokinase family.</text>
</comment>
<evidence type="ECO:0000313" key="9">
    <source>
        <dbReference type="Proteomes" id="UP000029549"/>
    </source>
</evidence>
<dbReference type="GO" id="GO:0033863">
    <property type="term" value="F:ribose 1,5-bisphosphate phosphokinase activity"/>
    <property type="evidence" value="ECO:0007669"/>
    <property type="project" value="UniProtKB-UniRule"/>
</dbReference>
<dbReference type="Proteomes" id="UP000029549">
    <property type="component" value="Unassembled WGS sequence"/>
</dbReference>
<comment type="pathway">
    <text evidence="2 6">Metabolic intermediate biosynthesis; 5-phospho-alpha-D-ribose 1-diphosphate biosynthesis; 5-phospho-alpha-D-ribose 1-diphosphate from D-ribose 5-phosphate (route II): step 3/3.</text>
</comment>
<comment type="caution">
    <text evidence="6">Lacks conserved residue(s) required for the propagation of feature annotation.</text>
</comment>